<evidence type="ECO:0000313" key="3">
    <source>
        <dbReference type="EMBL" id="KAI1856361.1"/>
    </source>
</evidence>
<dbReference type="EMBL" id="JAFIMR010000044">
    <property type="protein sequence ID" value="KAI1856361.1"/>
    <property type="molecule type" value="Genomic_DNA"/>
</dbReference>
<dbReference type="InterPro" id="IPR017046">
    <property type="entry name" value="Prenylcysteine_Oxase1"/>
</dbReference>
<keyword evidence="1" id="KW-0732">Signal</keyword>
<dbReference type="InterPro" id="IPR002937">
    <property type="entry name" value="Amino_oxidase"/>
</dbReference>
<dbReference type="PANTHER" id="PTHR15944">
    <property type="entry name" value="FARNESYLCYSTEINE LYASE"/>
    <property type="match status" value="1"/>
</dbReference>
<gene>
    <name evidence="3" type="ORF">JX265_011608</name>
</gene>
<sequence length="530" mass="58442">MGKRILWPTAKLLALAVMQAIGVAHHSGAQGTGDGDVMHIAIVGAGITGAATAFHLHNLSLSSPGRPLSVTIFESAPRAGGQVRTTSLPGSWEKLEVGAAHFYDDDWCLMDAARAVNLSTRTTRGKGNAHVWDGESFARDRVCHASFFWDLDRWFDPRPLSRRRRREAWQRRKEDLELEWRYRRSPDKFQRLVAGLMERWKMFGANATFDNVGREFSDVSLIDGLGASARDFLRGMSVDEEYQERFIEPCLRDAYGSTLDESSVLDAAMAAGALRSKAVSIVGGNALLVEDLIRRSGAELHLGSSVTSVTHGVSHLYRLAVASQGSTSVKHGEFDAVFFTGSSQHGISSPWAGAHKPSPEIESHIAHYSISSNQQSLEPFGGPVPLAPLSFLTGQDSKYLGERDVRSLYTHTQFWIDRRGSDPDPECDQFDDVVSVNSKRALSDNDLLRIVEHGSHDSAGVGWFSWIDKHSWVRQNRNWTEVGVNIEGSIEIRPGLYNLGHNALDTAEMGCRMGQNGARLLHEGLISPKQ</sequence>
<evidence type="ECO:0000256" key="1">
    <source>
        <dbReference type="SAM" id="SignalP"/>
    </source>
</evidence>
<feature type="chain" id="PRO_5040357626" description="Amine oxidase domain-containing protein" evidence="1">
    <location>
        <begin position="25"/>
        <end position="530"/>
    </location>
</feature>
<name>A0A9P9WBU1_9PEZI</name>
<evidence type="ECO:0000259" key="2">
    <source>
        <dbReference type="Pfam" id="PF01593"/>
    </source>
</evidence>
<organism evidence="3 4">
    <name type="scientific">Neoarthrinium moseri</name>
    <dbReference type="NCBI Taxonomy" id="1658444"/>
    <lineage>
        <taxon>Eukaryota</taxon>
        <taxon>Fungi</taxon>
        <taxon>Dikarya</taxon>
        <taxon>Ascomycota</taxon>
        <taxon>Pezizomycotina</taxon>
        <taxon>Sordariomycetes</taxon>
        <taxon>Xylariomycetidae</taxon>
        <taxon>Amphisphaeriales</taxon>
        <taxon>Apiosporaceae</taxon>
        <taxon>Neoarthrinium</taxon>
    </lineage>
</organism>
<dbReference type="Proteomes" id="UP000829685">
    <property type="component" value="Unassembled WGS sequence"/>
</dbReference>
<accession>A0A9P9WBU1</accession>
<protein>
    <recommendedName>
        <fullName evidence="2">Amine oxidase domain-containing protein</fullName>
    </recommendedName>
</protein>
<dbReference type="Pfam" id="PF01593">
    <property type="entry name" value="Amino_oxidase"/>
    <property type="match status" value="1"/>
</dbReference>
<dbReference type="AlphaFoldDB" id="A0A9P9WBU1"/>
<feature type="domain" description="Amine oxidase" evidence="2">
    <location>
        <begin position="50"/>
        <end position="340"/>
    </location>
</feature>
<dbReference type="InterPro" id="IPR036188">
    <property type="entry name" value="FAD/NAD-bd_sf"/>
</dbReference>
<dbReference type="SUPFAM" id="SSF51905">
    <property type="entry name" value="FAD/NAD(P)-binding domain"/>
    <property type="match status" value="1"/>
</dbReference>
<dbReference type="Gene3D" id="3.50.50.60">
    <property type="entry name" value="FAD/NAD(P)-binding domain"/>
    <property type="match status" value="1"/>
</dbReference>
<evidence type="ECO:0000313" key="4">
    <source>
        <dbReference type="Proteomes" id="UP000829685"/>
    </source>
</evidence>
<dbReference type="PANTHER" id="PTHR15944:SF0">
    <property type="entry name" value="PRENYLCYSTEINE LYASE DOMAIN-CONTAINING PROTEIN"/>
    <property type="match status" value="1"/>
</dbReference>
<feature type="signal peptide" evidence="1">
    <location>
        <begin position="1"/>
        <end position="24"/>
    </location>
</feature>
<reference evidence="3" key="1">
    <citation type="submission" date="2021-03" db="EMBL/GenBank/DDBJ databases">
        <title>Revisited historic fungal species revealed as producer of novel bioactive compounds through whole genome sequencing and comparative genomics.</title>
        <authorList>
            <person name="Vignolle G.A."/>
            <person name="Hochenegger N."/>
            <person name="Mach R.L."/>
            <person name="Mach-Aigner A.R."/>
            <person name="Javad Rahimi M."/>
            <person name="Salim K.A."/>
            <person name="Chan C.M."/>
            <person name="Lim L.B.L."/>
            <person name="Cai F."/>
            <person name="Druzhinina I.S."/>
            <person name="U'Ren J.M."/>
            <person name="Derntl C."/>
        </authorList>
    </citation>
    <scope>NUCLEOTIDE SEQUENCE</scope>
    <source>
        <strain evidence="3">TUCIM 5799</strain>
    </source>
</reference>
<comment type="caution">
    <text evidence="3">The sequence shown here is derived from an EMBL/GenBank/DDBJ whole genome shotgun (WGS) entry which is preliminary data.</text>
</comment>
<keyword evidence="4" id="KW-1185">Reference proteome</keyword>
<dbReference type="GO" id="GO:0001735">
    <property type="term" value="F:prenylcysteine oxidase activity"/>
    <property type="evidence" value="ECO:0007669"/>
    <property type="project" value="InterPro"/>
</dbReference>
<proteinExistence type="predicted"/>
<dbReference type="GO" id="GO:0030327">
    <property type="term" value="P:prenylated protein catabolic process"/>
    <property type="evidence" value="ECO:0007669"/>
    <property type="project" value="TreeGrafter"/>
</dbReference>